<dbReference type="PROSITE" id="PS00092">
    <property type="entry name" value="N6_MTASE"/>
    <property type="match status" value="1"/>
</dbReference>
<gene>
    <name evidence="6" type="ORF">Athens101428_331</name>
</gene>
<dbReference type="GO" id="GO:0008170">
    <property type="term" value="F:N-methyltransferase activity"/>
    <property type="evidence" value="ECO:0007669"/>
    <property type="project" value="InterPro"/>
</dbReference>
<comment type="caution">
    <text evidence="6">The sequence shown here is derived from an EMBL/GenBank/DDBJ whole genome shotgun (WGS) entry which is preliminary data.</text>
</comment>
<evidence type="ECO:0000313" key="7">
    <source>
        <dbReference type="Proteomes" id="UP000316495"/>
    </source>
</evidence>
<dbReference type="InterPro" id="IPR002052">
    <property type="entry name" value="DNA_methylase_N6_adenine_CS"/>
</dbReference>
<evidence type="ECO:0000313" key="6">
    <source>
        <dbReference type="EMBL" id="TSC94288.1"/>
    </source>
</evidence>
<name>A0A554LN66_9BACT</name>
<accession>A0A554LN66</accession>
<keyword evidence="4" id="KW-0949">S-adenosyl-L-methionine</keyword>
<dbReference type="EMBL" id="VMGN01000016">
    <property type="protein sequence ID" value="TSC94288.1"/>
    <property type="molecule type" value="Genomic_DNA"/>
</dbReference>
<organism evidence="6 7">
    <name type="scientific">Candidatus Berkelbacteria bacterium Athens1014_28</name>
    <dbReference type="NCBI Taxonomy" id="2017145"/>
    <lineage>
        <taxon>Bacteria</taxon>
        <taxon>Candidatus Berkelbacteria</taxon>
    </lineage>
</organism>
<protein>
    <submittedName>
        <fullName evidence="6">Type III restriction-modification system methylation subunit</fullName>
    </submittedName>
</protein>
<dbReference type="GO" id="GO:0032259">
    <property type="term" value="P:methylation"/>
    <property type="evidence" value="ECO:0007669"/>
    <property type="project" value="UniProtKB-KW"/>
</dbReference>
<evidence type="ECO:0000259" key="5">
    <source>
        <dbReference type="Pfam" id="PF01555"/>
    </source>
</evidence>
<proteinExistence type="inferred from homology"/>
<keyword evidence="3" id="KW-0808">Transferase</keyword>
<dbReference type="GO" id="GO:0003677">
    <property type="term" value="F:DNA binding"/>
    <property type="evidence" value="ECO:0007669"/>
    <property type="project" value="InterPro"/>
</dbReference>
<dbReference type="SUPFAM" id="SSF53335">
    <property type="entry name" value="S-adenosyl-L-methionine-dependent methyltransferases"/>
    <property type="match status" value="1"/>
</dbReference>
<dbReference type="InterPro" id="IPR002941">
    <property type="entry name" value="DNA_methylase_N4/N6"/>
</dbReference>
<evidence type="ECO:0000256" key="3">
    <source>
        <dbReference type="ARBA" id="ARBA00022679"/>
    </source>
</evidence>
<dbReference type="AlphaFoldDB" id="A0A554LN66"/>
<evidence type="ECO:0000256" key="2">
    <source>
        <dbReference type="ARBA" id="ARBA00022603"/>
    </source>
</evidence>
<keyword evidence="2" id="KW-0489">Methyltransferase</keyword>
<dbReference type="InterPro" id="IPR002295">
    <property type="entry name" value="N4/N6-MTase_EcoPI_Mod-like"/>
</dbReference>
<dbReference type="Gene3D" id="3.40.50.150">
    <property type="entry name" value="Vaccinia Virus protein VP39"/>
    <property type="match status" value="1"/>
</dbReference>
<reference evidence="6 7" key="1">
    <citation type="submission" date="2017-07" db="EMBL/GenBank/DDBJ databases">
        <title>Mechanisms for carbon and nitrogen cycling indicate functional differentiation within the Candidate Phyla Radiation.</title>
        <authorList>
            <person name="Danczak R.E."/>
            <person name="Johnston M.D."/>
            <person name="Kenah C."/>
            <person name="Slattery M."/>
            <person name="Wrighton K.C."/>
            <person name="Wilkins M.J."/>
        </authorList>
    </citation>
    <scope>NUCLEOTIDE SEQUENCE [LARGE SCALE GENOMIC DNA]</scope>
    <source>
        <strain evidence="6">Athens1014_28</strain>
    </source>
</reference>
<dbReference type="PIRSF" id="PIRSF015855">
    <property type="entry name" value="TypeIII_Mtase_mKpnI"/>
    <property type="match status" value="1"/>
</dbReference>
<evidence type="ECO:0000256" key="4">
    <source>
        <dbReference type="ARBA" id="ARBA00022691"/>
    </source>
</evidence>
<dbReference type="Pfam" id="PF01555">
    <property type="entry name" value="N6_N4_Mtase"/>
    <property type="match status" value="1"/>
</dbReference>
<evidence type="ECO:0000256" key="1">
    <source>
        <dbReference type="ARBA" id="ARBA00006594"/>
    </source>
</evidence>
<sequence>MKKNNYQNWSKEDLVKEVETLKKRKKYGLVWEEKKEDVVEQCKKELPVLKEVKEKEIITDKDKPVNLLIEGDNYHALSVLNYTHKGRVDFIYLDPPYNTGARDWKYDNNYVDSEDGFRHSKWLSFIAKRLSLAKSLLKPDGIITITIDDYEIGPLRLLMDEIYGEENRLGLITIVHNPRGRSDDLYFATSHEYALVYGRNFSKTSTYKLKLTEEQAENFLLEDDKSRYRLLPLKRTGSNSTPKERPNLYFSIYYSSKNNDISLDKKEGYAEIVPLDTAGNKRVWRWGKKAILERKDSEIVVRKGKDGFYSVFAKDRIKEGRKPKTVWVDPKYDASSHGTMLIQKILGERKIFDYPKSIYAVKDLLEVGLKEKKQALVLDFFAGSGTTGHAILELNKEDSGNRKFILCTNNELNGLEKELRKKRLSENEIKKYGICQKVTYPRLEKVIVGYKKNGNGEKVEGLGGNLKYFKTEFIDFDQPTDKKILRFSKIPLTTLALFLTN</sequence>
<comment type="similarity">
    <text evidence="1">Belongs to the N(4)/N(6)-methyltransferase family.</text>
</comment>
<dbReference type="Proteomes" id="UP000316495">
    <property type="component" value="Unassembled WGS sequence"/>
</dbReference>
<dbReference type="PRINTS" id="PR00506">
    <property type="entry name" value="D21N6MTFRASE"/>
</dbReference>
<feature type="domain" description="DNA methylase N-4/N-6" evidence="5">
    <location>
        <begin position="88"/>
        <end position="405"/>
    </location>
</feature>
<dbReference type="InterPro" id="IPR029063">
    <property type="entry name" value="SAM-dependent_MTases_sf"/>
</dbReference>